<accession>A0A1W0XFA5</accession>
<dbReference type="GO" id="GO:0003887">
    <property type="term" value="F:DNA-directed DNA polymerase activity"/>
    <property type="evidence" value="ECO:0007669"/>
    <property type="project" value="UniProtKB-KW"/>
</dbReference>
<evidence type="ECO:0000256" key="1">
    <source>
        <dbReference type="ARBA" id="ARBA00009762"/>
    </source>
</evidence>
<evidence type="ECO:0000256" key="3">
    <source>
        <dbReference type="ARBA" id="ARBA00022932"/>
    </source>
</evidence>
<keyword evidence="3" id="KW-0808">Transferase</keyword>
<dbReference type="GO" id="GO:0009411">
    <property type="term" value="P:response to UV"/>
    <property type="evidence" value="ECO:0007669"/>
    <property type="project" value="TreeGrafter"/>
</dbReference>
<dbReference type="GO" id="GO:0003682">
    <property type="term" value="F:chromatin binding"/>
    <property type="evidence" value="ECO:0007669"/>
    <property type="project" value="TreeGrafter"/>
</dbReference>
<dbReference type="GO" id="GO:0006264">
    <property type="term" value="P:mitochondrial DNA replication"/>
    <property type="evidence" value="ECO:0007669"/>
    <property type="project" value="TreeGrafter"/>
</dbReference>
<keyword evidence="10" id="KW-1185">Reference proteome</keyword>
<dbReference type="Proteomes" id="UP000192578">
    <property type="component" value="Unassembled WGS sequence"/>
</dbReference>
<comment type="caution">
    <text evidence="9">The sequence shown here is derived from an EMBL/GenBank/DDBJ whole genome shotgun (WGS) entry which is preliminary data.</text>
</comment>
<evidence type="ECO:0000256" key="6">
    <source>
        <dbReference type="ARBA" id="ARBA00044768"/>
    </source>
</evidence>
<evidence type="ECO:0000256" key="7">
    <source>
        <dbReference type="ARBA" id="ARBA00047303"/>
    </source>
</evidence>
<dbReference type="OrthoDB" id="5988181at2759"/>
<dbReference type="PANTHER" id="PTHR31399:SF0">
    <property type="entry name" value="DNA-DIRECTED PRIMASE_POLYMERASE PROTEIN"/>
    <property type="match status" value="1"/>
</dbReference>
<dbReference type="GO" id="GO:0042276">
    <property type="term" value="P:error-prone translesion synthesis"/>
    <property type="evidence" value="ECO:0007669"/>
    <property type="project" value="InterPro"/>
</dbReference>
<comment type="catalytic activity">
    <reaction evidence="7">
        <text>DNA(n) + a 2'-deoxyribonucleoside 5'-triphosphate = DNA(n+1) + diphosphate</text>
        <dbReference type="Rhea" id="RHEA:22508"/>
        <dbReference type="Rhea" id="RHEA-COMP:17339"/>
        <dbReference type="Rhea" id="RHEA-COMP:17340"/>
        <dbReference type="ChEBI" id="CHEBI:33019"/>
        <dbReference type="ChEBI" id="CHEBI:61560"/>
        <dbReference type="ChEBI" id="CHEBI:173112"/>
        <dbReference type="EC" id="2.7.7.7"/>
    </reaction>
    <physiologicalReaction direction="left-to-right" evidence="7">
        <dbReference type="Rhea" id="RHEA:22509"/>
    </physiologicalReaction>
</comment>
<dbReference type="GO" id="GO:0005759">
    <property type="term" value="C:mitochondrial matrix"/>
    <property type="evidence" value="ECO:0007669"/>
    <property type="project" value="TreeGrafter"/>
</dbReference>
<organism evidence="9 10">
    <name type="scientific">Hypsibius exemplaris</name>
    <name type="common">Freshwater tardigrade</name>
    <dbReference type="NCBI Taxonomy" id="2072580"/>
    <lineage>
        <taxon>Eukaryota</taxon>
        <taxon>Metazoa</taxon>
        <taxon>Ecdysozoa</taxon>
        <taxon>Tardigrada</taxon>
        <taxon>Eutardigrada</taxon>
        <taxon>Parachela</taxon>
        <taxon>Hypsibioidea</taxon>
        <taxon>Hypsibiidae</taxon>
        <taxon>Hypsibius</taxon>
    </lineage>
</organism>
<evidence type="ECO:0000256" key="4">
    <source>
        <dbReference type="ARBA" id="ARBA00026139"/>
    </source>
</evidence>
<dbReference type="InterPro" id="IPR044917">
    <property type="entry name" value="PRIMPOL"/>
</dbReference>
<dbReference type="PANTHER" id="PTHR31399">
    <property type="entry name" value="DNA-DIRECTED PRIMASE / POLYMERASE PROTEIN"/>
    <property type="match status" value="1"/>
</dbReference>
<evidence type="ECO:0000313" key="9">
    <source>
        <dbReference type="EMBL" id="OQV26078.1"/>
    </source>
</evidence>
<protein>
    <recommendedName>
        <fullName evidence="4">DNA-directed primase/polymerase protein</fullName>
        <ecNumber evidence="6">2.7.7.102</ecNumber>
        <ecNumber evidence="2">2.7.7.7</ecNumber>
    </recommendedName>
</protein>
<dbReference type="GO" id="GO:0005634">
    <property type="term" value="C:nucleus"/>
    <property type="evidence" value="ECO:0007669"/>
    <property type="project" value="TreeGrafter"/>
</dbReference>
<feature type="compositionally biased region" description="Polar residues" evidence="8">
    <location>
        <begin position="157"/>
        <end position="179"/>
    </location>
</feature>
<evidence type="ECO:0000256" key="5">
    <source>
        <dbReference type="ARBA" id="ARBA00044677"/>
    </source>
</evidence>
<dbReference type="EC" id="2.7.7.102" evidence="6"/>
<dbReference type="EC" id="2.7.7.7" evidence="2"/>
<dbReference type="GO" id="GO:0031297">
    <property type="term" value="P:replication fork processing"/>
    <property type="evidence" value="ECO:0007669"/>
    <property type="project" value="TreeGrafter"/>
</dbReference>
<evidence type="ECO:0000313" key="10">
    <source>
        <dbReference type="Proteomes" id="UP000192578"/>
    </source>
</evidence>
<name>A0A1W0XFA5_HYPEX</name>
<dbReference type="AlphaFoldDB" id="A0A1W0XFA5"/>
<proteinExistence type="inferred from homology"/>
<dbReference type="Pfam" id="PF03121">
    <property type="entry name" value="Herpes_UL52"/>
    <property type="match status" value="1"/>
</dbReference>
<dbReference type="EMBL" id="MTYJ01000001">
    <property type="protein sequence ID" value="OQV26078.1"/>
    <property type="molecule type" value="Genomic_DNA"/>
</dbReference>
<sequence>MNACHNGEEMVEVFLAEMEIVFQELYSLPLPRDDLVQLDASTTSKFSQHLIFPSVLFHDLHHVGLFGQNLLIKDKSGSKNVFVDQGVYTKNRNFRLFQSSKLGKTNPLLLTADCPLQEKTDREVFFLSLICNVTVPPPKNAAILTFDSDKYPLPENQHFTQGRTGPNSLAPSQTGSSGSPFPELDRFFEEVITMGGAQGRIRQWQYFPDTHTVLYAICGDYRYCERIGRHHKSNNVLFVASLLTGMYHQKCLDSECRAVNFRSRDYFLPMKLSAIPEVGSPAVSLSEGDVSNEDDNVFRWVVEEEFDVDGDELLAQVPLDYHEQ</sequence>
<feature type="region of interest" description="Disordered" evidence="8">
    <location>
        <begin position="155"/>
        <end position="179"/>
    </location>
</feature>
<keyword evidence="3" id="KW-0239">DNA-directed DNA polymerase</keyword>
<keyword evidence="3" id="KW-0548">Nucleotidyltransferase</keyword>
<reference evidence="10" key="1">
    <citation type="submission" date="2017-01" db="EMBL/GenBank/DDBJ databases">
        <title>Comparative genomics of anhydrobiosis in the tardigrade Hypsibius dujardini.</title>
        <authorList>
            <person name="Yoshida Y."/>
            <person name="Koutsovoulos G."/>
            <person name="Laetsch D."/>
            <person name="Stevens L."/>
            <person name="Kumar S."/>
            <person name="Horikawa D."/>
            <person name="Ishino K."/>
            <person name="Komine S."/>
            <person name="Tomita M."/>
            <person name="Blaxter M."/>
            <person name="Arakawa K."/>
        </authorList>
    </citation>
    <scope>NUCLEOTIDE SEQUENCE [LARGE SCALE GENOMIC DNA]</scope>
    <source>
        <strain evidence="10">Z151</strain>
    </source>
</reference>
<comment type="catalytic activity">
    <reaction evidence="5">
        <text>ssDNA + n NTP = ssDNA/pppN(pN)n-1 hybrid + (n-1) diphosphate.</text>
        <dbReference type="EC" id="2.7.7.102"/>
    </reaction>
</comment>
<comment type="similarity">
    <text evidence="1">Belongs to the eukaryotic-type primase small subunit family.</text>
</comment>
<evidence type="ECO:0000256" key="8">
    <source>
        <dbReference type="SAM" id="MobiDB-lite"/>
    </source>
</evidence>
<evidence type="ECO:0000256" key="2">
    <source>
        <dbReference type="ARBA" id="ARBA00012417"/>
    </source>
</evidence>
<gene>
    <name evidence="9" type="ORF">BV898_00206</name>
</gene>